<evidence type="ECO:0000256" key="2">
    <source>
        <dbReference type="ARBA" id="ARBA00022553"/>
    </source>
</evidence>
<dbReference type="Gene3D" id="1.10.1200.10">
    <property type="entry name" value="ACP-like"/>
    <property type="match status" value="1"/>
</dbReference>
<dbReference type="InterPro" id="IPR001031">
    <property type="entry name" value="Thioesterase"/>
</dbReference>
<feature type="domain" description="Carrier" evidence="3">
    <location>
        <begin position="425"/>
        <end position="500"/>
    </location>
</feature>
<keyword evidence="1" id="KW-0596">Phosphopantetheine</keyword>
<dbReference type="PROSITE" id="PS00455">
    <property type="entry name" value="AMP_BINDING"/>
    <property type="match status" value="1"/>
</dbReference>
<dbReference type="InterPro" id="IPR010071">
    <property type="entry name" value="AA_adenyl_dom"/>
</dbReference>
<dbReference type="Gene3D" id="3.30.300.30">
    <property type="match status" value="1"/>
</dbReference>
<dbReference type="Proteomes" id="UP000733744">
    <property type="component" value="Unassembled WGS sequence"/>
</dbReference>
<keyword evidence="5" id="KW-1185">Reference proteome</keyword>
<dbReference type="EMBL" id="RYFG02000040">
    <property type="protein sequence ID" value="TRX00119.1"/>
    <property type="molecule type" value="Genomic_DNA"/>
</dbReference>
<evidence type="ECO:0000313" key="4">
    <source>
        <dbReference type="EMBL" id="TRX00119.1"/>
    </source>
</evidence>
<dbReference type="Pfam" id="PF00550">
    <property type="entry name" value="PP-binding"/>
    <property type="match status" value="1"/>
</dbReference>
<dbReference type="Gene3D" id="3.40.50.1820">
    <property type="entry name" value="alpha/beta hydrolase"/>
    <property type="match status" value="1"/>
</dbReference>
<organism evidence="4 5">
    <name type="scientific">Candidatus Methylobacter oryzae</name>
    <dbReference type="NCBI Taxonomy" id="2497749"/>
    <lineage>
        <taxon>Bacteria</taxon>
        <taxon>Pseudomonadati</taxon>
        <taxon>Pseudomonadota</taxon>
        <taxon>Gammaproteobacteria</taxon>
        <taxon>Methylococcales</taxon>
        <taxon>Methylococcaceae</taxon>
        <taxon>Methylobacter</taxon>
    </lineage>
</organism>
<dbReference type="InterPro" id="IPR020845">
    <property type="entry name" value="AMP-binding_CS"/>
</dbReference>
<reference evidence="4 5" key="1">
    <citation type="journal article" date="2019" name="Antonie Van Leeuwenhoek">
        <title>Description of 'Ca. Methylobacter oryzae' KRF1, a novel species from the environmentally important Methylobacter clade 2.</title>
        <authorList>
            <person name="Khatri K."/>
            <person name="Mohite J.A."/>
            <person name="Pandit P.S."/>
            <person name="Bahulikar R."/>
            <person name="Rahalkar M.C."/>
        </authorList>
    </citation>
    <scope>NUCLEOTIDE SEQUENCE [LARGE SCALE GENOMIC DNA]</scope>
    <source>
        <strain evidence="4 5">KRF1</strain>
    </source>
</reference>
<dbReference type="PROSITE" id="PS50075">
    <property type="entry name" value="CARRIER"/>
    <property type="match status" value="1"/>
</dbReference>
<dbReference type="InterPro" id="IPR009081">
    <property type="entry name" value="PP-bd_ACP"/>
</dbReference>
<keyword evidence="2" id="KW-0597">Phosphoprotein</keyword>
<dbReference type="RefSeq" id="WP_143733187.1">
    <property type="nucleotide sequence ID" value="NZ_RYFG02000040.1"/>
</dbReference>
<dbReference type="InterPro" id="IPR029058">
    <property type="entry name" value="AB_hydrolase_fold"/>
</dbReference>
<dbReference type="NCBIfam" id="TIGR01733">
    <property type="entry name" value="AA-adenyl-dom"/>
    <property type="match status" value="1"/>
</dbReference>
<dbReference type="SUPFAM" id="SSF47336">
    <property type="entry name" value="ACP-like"/>
    <property type="match status" value="1"/>
</dbReference>
<dbReference type="PANTHER" id="PTHR45527">
    <property type="entry name" value="NONRIBOSOMAL PEPTIDE SYNTHETASE"/>
    <property type="match status" value="1"/>
</dbReference>
<dbReference type="InterPro" id="IPR025110">
    <property type="entry name" value="AMP-bd_C"/>
</dbReference>
<feature type="non-terminal residue" evidence="4">
    <location>
        <position position="1"/>
    </location>
</feature>
<dbReference type="Pfam" id="PF00501">
    <property type="entry name" value="AMP-binding"/>
    <property type="match status" value="1"/>
</dbReference>
<dbReference type="InterPro" id="IPR000873">
    <property type="entry name" value="AMP-dep_synth/lig_dom"/>
</dbReference>
<dbReference type="InterPro" id="IPR020806">
    <property type="entry name" value="PKS_PP-bd"/>
</dbReference>
<sequence>QGRLDGLFPQTAMPVLDLDAECPPWAERPHGNPDRQGLTSSHLAYMIYTSGSTGQPKGTLVEHRGVCNLITDCRKRYKICAEDRILQFIAIGFDASVQEIFGALLTGAALVLRGDDWIADATKFWALCEENRVSLVTLPTLFWQQLVQDRQAVIPRSIRQIIFGGEAVSNNMLAAWFERTSYRPKLFNEYGPTETTVKATVHELSADSLSWQSIGRPIANTRTYILDANKQPVPIGLIGELYIGGADVARGYLNRPELTEERFMADPFTEDAKARMYKTGDLARWRADGTIEFLGRNDFQVKIRGFRIELGDIEAKLAEHPAVREAAVLAFDGGDGDKRLVAYLVLMPKGHKSSLNKEAAQLSFKDNVIPSLAELRDFLKKKLPDFMVPAAFMFIDALPVTPNGKLNRKALPEPLDEGLSLTHSGPRNDIERKLADIWKNLLGLKNIDIQDNFFDIGGYSLLAVKMSTEINKLFAIELAMGAIYQHPTVEALAEMISSKQQKPSCYSVVPIQTEGARPPLFAVHTLTLLDLPRHLGKDQPLYFLRYGMAAEIGDRPISLPLLEELAGHYIKEMQQIQPRGPYYLMGFSFGGVIAYEMARQLQADGFQVNLVGLLDTYLRMETRLLPLKRIIRNVFRQTPKQLFKSARNKMTDLATFYKYGTDFWPHIYTSAPDQACHGSYQPKTYSGRVVLFQGRTEEGRIFSYVPPEYAWRNLLGDRLEVKHLPAVHFDICREPHVKLLAAKLIACMDREINGK</sequence>
<dbReference type="InterPro" id="IPR042099">
    <property type="entry name" value="ANL_N_sf"/>
</dbReference>
<dbReference type="CDD" id="cd05930">
    <property type="entry name" value="A_NRPS"/>
    <property type="match status" value="1"/>
</dbReference>
<protein>
    <submittedName>
        <fullName evidence="4">Amino acid adenylation domain-containing protein</fullName>
    </submittedName>
</protein>
<name>A0ABY3CE62_9GAMM</name>
<dbReference type="PANTHER" id="PTHR45527:SF1">
    <property type="entry name" value="FATTY ACID SYNTHASE"/>
    <property type="match status" value="1"/>
</dbReference>
<proteinExistence type="predicted"/>
<dbReference type="SUPFAM" id="SSF53474">
    <property type="entry name" value="alpha/beta-Hydrolases"/>
    <property type="match status" value="1"/>
</dbReference>
<evidence type="ECO:0000259" key="3">
    <source>
        <dbReference type="PROSITE" id="PS50075"/>
    </source>
</evidence>
<dbReference type="SUPFAM" id="SSF56801">
    <property type="entry name" value="Acetyl-CoA synthetase-like"/>
    <property type="match status" value="1"/>
</dbReference>
<accession>A0ABY3CE62</accession>
<comment type="caution">
    <text evidence="4">The sequence shown here is derived from an EMBL/GenBank/DDBJ whole genome shotgun (WGS) entry which is preliminary data.</text>
</comment>
<dbReference type="Gene3D" id="3.40.50.12780">
    <property type="entry name" value="N-terminal domain of ligase-like"/>
    <property type="match status" value="1"/>
</dbReference>
<gene>
    <name evidence="4" type="ORF">EKO24_006285</name>
</gene>
<dbReference type="InterPro" id="IPR036736">
    <property type="entry name" value="ACP-like_sf"/>
</dbReference>
<dbReference type="Pfam" id="PF00975">
    <property type="entry name" value="Thioesterase"/>
    <property type="match status" value="1"/>
</dbReference>
<dbReference type="Pfam" id="PF13193">
    <property type="entry name" value="AMP-binding_C"/>
    <property type="match status" value="1"/>
</dbReference>
<evidence type="ECO:0000256" key="1">
    <source>
        <dbReference type="ARBA" id="ARBA00022450"/>
    </source>
</evidence>
<dbReference type="SMART" id="SM00823">
    <property type="entry name" value="PKS_PP"/>
    <property type="match status" value="1"/>
</dbReference>
<evidence type="ECO:0000313" key="5">
    <source>
        <dbReference type="Proteomes" id="UP000733744"/>
    </source>
</evidence>
<dbReference type="InterPro" id="IPR045851">
    <property type="entry name" value="AMP-bd_C_sf"/>
</dbReference>